<accession>A0A076LR25</accession>
<dbReference type="EMBL" id="CP006664">
    <property type="protein sequence ID" value="AIJ09122.1"/>
    <property type="molecule type" value="Genomic_DNA"/>
</dbReference>
<name>A0A076LR25_9GAMM</name>
<dbReference type="AlphaFoldDB" id="A0A076LR25"/>
<dbReference type="KEGG" id="ete:ETEE_2689"/>
<dbReference type="HOGENOM" id="CLU_3024913_0_0_6"/>
<dbReference type="GeneID" id="43502522"/>
<feature type="transmembrane region" description="Helical" evidence="1">
    <location>
        <begin position="13"/>
        <end position="31"/>
    </location>
</feature>
<keyword evidence="1" id="KW-0812">Transmembrane</keyword>
<protein>
    <submittedName>
        <fullName evidence="2">Uncharacterized protein</fullName>
    </submittedName>
</protein>
<sequence length="55" mass="6184">MTTDPLSGEVNKAAYAVVNAVLAVALEFNFAEIFSTSLKKLSHWIDSRHRFMDKI</sequence>
<gene>
    <name evidence="2" type="ORF">ETEE_2689</name>
</gene>
<keyword evidence="1" id="KW-0472">Membrane</keyword>
<organism evidence="2 3">
    <name type="scientific">Edwardsiella anguillarum ET080813</name>
    <dbReference type="NCBI Taxonomy" id="667120"/>
    <lineage>
        <taxon>Bacteria</taxon>
        <taxon>Pseudomonadati</taxon>
        <taxon>Pseudomonadota</taxon>
        <taxon>Gammaproteobacteria</taxon>
        <taxon>Enterobacterales</taxon>
        <taxon>Hafniaceae</taxon>
        <taxon>Edwardsiella</taxon>
    </lineage>
</organism>
<evidence type="ECO:0000313" key="3">
    <source>
        <dbReference type="Proteomes" id="UP000028681"/>
    </source>
</evidence>
<reference evidence="2 3" key="1">
    <citation type="journal article" date="2012" name="PLoS ONE">
        <title>Edwardsiella comparative phylogenomics reveal the new intra/inter-species taxonomic relationships, virulence evolution and niche adaptation mechanisms.</title>
        <authorList>
            <person name="Yang M."/>
            <person name="Lv Y."/>
            <person name="Xiao J."/>
            <person name="Wu H."/>
            <person name="Zheng H."/>
            <person name="Liu Q."/>
            <person name="Zhang Y."/>
            <person name="Wang Q."/>
        </authorList>
    </citation>
    <scope>NUCLEOTIDE SEQUENCE [LARGE SCALE GENOMIC DNA]</scope>
    <source>
        <strain evidence="3">080813</strain>
    </source>
</reference>
<proteinExistence type="predicted"/>
<evidence type="ECO:0000256" key="1">
    <source>
        <dbReference type="SAM" id="Phobius"/>
    </source>
</evidence>
<dbReference type="Proteomes" id="UP000028681">
    <property type="component" value="Chromosome"/>
</dbReference>
<keyword evidence="1" id="KW-1133">Transmembrane helix</keyword>
<dbReference type="RefSeq" id="WP_158407649.1">
    <property type="nucleotide sequence ID" value="NZ_CP006664.1"/>
</dbReference>
<evidence type="ECO:0000313" key="2">
    <source>
        <dbReference type="EMBL" id="AIJ09122.1"/>
    </source>
</evidence>